<evidence type="ECO:0000313" key="1">
    <source>
        <dbReference type="EMBL" id="ETO06915.1"/>
    </source>
</evidence>
<dbReference type="AlphaFoldDB" id="X6M1S8"/>
<gene>
    <name evidence="1" type="ORF">RFI_30476</name>
</gene>
<comment type="caution">
    <text evidence="1">The sequence shown here is derived from an EMBL/GenBank/DDBJ whole genome shotgun (WGS) entry which is preliminary data.</text>
</comment>
<proteinExistence type="predicted"/>
<keyword evidence="2" id="KW-1185">Reference proteome</keyword>
<organism evidence="1 2">
    <name type="scientific">Reticulomyxa filosa</name>
    <dbReference type="NCBI Taxonomy" id="46433"/>
    <lineage>
        <taxon>Eukaryota</taxon>
        <taxon>Sar</taxon>
        <taxon>Rhizaria</taxon>
        <taxon>Retaria</taxon>
        <taxon>Foraminifera</taxon>
        <taxon>Monothalamids</taxon>
        <taxon>Reticulomyxidae</taxon>
        <taxon>Reticulomyxa</taxon>
    </lineage>
</organism>
<sequence length="190" mass="20527">QKASANRTSKMLMPEELNGDELYAGTMSVFVEKTERTTPGLVMGTSLTESRGMRDIPVKYMANNVPTQTFAISEAIDGKGMTQSVVLPQDNMDDHPTVRFDTREMQLTDPQFPISHSLPSSSVVAAAAAAGGTTTIAPSNRITPPNALPTLPNDTSLVPMYNFGQPNVPNQFIDIRAVEKQGTQQQMGNV</sequence>
<protein>
    <submittedName>
        <fullName evidence="1">Uncharacterized protein</fullName>
    </submittedName>
</protein>
<dbReference type="Proteomes" id="UP000023152">
    <property type="component" value="Unassembled WGS sequence"/>
</dbReference>
<evidence type="ECO:0000313" key="2">
    <source>
        <dbReference type="Proteomes" id="UP000023152"/>
    </source>
</evidence>
<accession>X6M1S8</accession>
<reference evidence="1 2" key="1">
    <citation type="journal article" date="2013" name="Curr. Biol.">
        <title>The Genome of the Foraminiferan Reticulomyxa filosa.</title>
        <authorList>
            <person name="Glockner G."/>
            <person name="Hulsmann N."/>
            <person name="Schleicher M."/>
            <person name="Noegel A.A."/>
            <person name="Eichinger L."/>
            <person name="Gallinger C."/>
            <person name="Pawlowski J."/>
            <person name="Sierra R."/>
            <person name="Euteneuer U."/>
            <person name="Pillet L."/>
            <person name="Moustafa A."/>
            <person name="Platzer M."/>
            <person name="Groth M."/>
            <person name="Szafranski K."/>
            <person name="Schliwa M."/>
        </authorList>
    </citation>
    <scope>NUCLEOTIDE SEQUENCE [LARGE SCALE GENOMIC DNA]</scope>
</reference>
<dbReference type="EMBL" id="ASPP01026685">
    <property type="protein sequence ID" value="ETO06915.1"/>
    <property type="molecule type" value="Genomic_DNA"/>
</dbReference>
<name>X6M1S8_RETFI</name>
<feature type="non-terminal residue" evidence="1">
    <location>
        <position position="1"/>
    </location>
</feature>